<keyword evidence="1" id="KW-0472">Membrane</keyword>
<sequence length="202" mass="22399">MPTSFTPSDVASILAYLIPGFIAISVRSQFVTTPHLQNSERLLSYLTISVIYDAIVIRFFPGAIAGSWFGIGFILVFIVGPIIVGVILGVNTQKDFVRGLLAKARLTTIHPIPTAWDWKFTNITGEQWVLVNLKNGDEIRGLLGSDSFASSNPIDRDLYIQWIYGTNEEGLWIPLGDRGVLIATDEIRTIEFWPYVPPGDNS</sequence>
<feature type="transmembrane region" description="Helical" evidence="1">
    <location>
        <begin position="67"/>
        <end position="90"/>
    </location>
</feature>
<accession>A0A6B1DA47</accession>
<evidence type="ECO:0000256" key="1">
    <source>
        <dbReference type="SAM" id="Phobius"/>
    </source>
</evidence>
<comment type="caution">
    <text evidence="2">The sequence shown here is derived from an EMBL/GenBank/DDBJ whole genome shotgun (WGS) entry which is preliminary data.</text>
</comment>
<gene>
    <name evidence="2" type="ORF">F4X14_16660</name>
</gene>
<protein>
    <submittedName>
        <fullName evidence="2">Uncharacterized protein</fullName>
    </submittedName>
</protein>
<keyword evidence="1" id="KW-1133">Transmembrane helix</keyword>
<feature type="transmembrane region" description="Helical" evidence="1">
    <location>
        <begin position="42"/>
        <end position="61"/>
    </location>
</feature>
<feature type="transmembrane region" description="Helical" evidence="1">
    <location>
        <begin position="12"/>
        <end position="30"/>
    </location>
</feature>
<dbReference type="InterPro" id="IPR045919">
    <property type="entry name" value="DUF6338"/>
</dbReference>
<reference evidence="2" key="1">
    <citation type="submission" date="2019-09" db="EMBL/GenBank/DDBJ databases">
        <title>Characterisation of the sponge microbiome using genome-centric metagenomics.</title>
        <authorList>
            <person name="Engelberts J.P."/>
            <person name="Robbins S.J."/>
            <person name="De Goeij J.M."/>
            <person name="Aranda M."/>
            <person name="Bell S.C."/>
            <person name="Webster N.S."/>
        </authorList>
    </citation>
    <scope>NUCLEOTIDE SEQUENCE</scope>
    <source>
        <strain evidence="2">SB0661_bin_32</strain>
    </source>
</reference>
<evidence type="ECO:0000313" key="2">
    <source>
        <dbReference type="EMBL" id="MYC96598.1"/>
    </source>
</evidence>
<dbReference type="AlphaFoldDB" id="A0A6B1DA47"/>
<keyword evidence="1" id="KW-0812">Transmembrane</keyword>
<proteinExistence type="predicted"/>
<organism evidence="2">
    <name type="scientific">Caldilineaceae bacterium SB0661_bin_32</name>
    <dbReference type="NCBI Taxonomy" id="2605255"/>
    <lineage>
        <taxon>Bacteria</taxon>
        <taxon>Bacillati</taxon>
        <taxon>Chloroflexota</taxon>
        <taxon>Caldilineae</taxon>
        <taxon>Caldilineales</taxon>
        <taxon>Caldilineaceae</taxon>
    </lineage>
</organism>
<dbReference type="EMBL" id="VXMH01000090">
    <property type="protein sequence ID" value="MYC96598.1"/>
    <property type="molecule type" value="Genomic_DNA"/>
</dbReference>
<name>A0A6B1DA47_9CHLR</name>
<dbReference type="Pfam" id="PF19865">
    <property type="entry name" value="DUF6338"/>
    <property type="match status" value="1"/>
</dbReference>